<dbReference type="EMBL" id="JAHFXF010000284">
    <property type="protein sequence ID" value="KAG9691034.1"/>
    <property type="molecule type" value="Genomic_DNA"/>
</dbReference>
<proteinExistence type="predicted"/>
<evidence type="ECO:0000313" key="2">
    <source>
        <dbReference type="EMBL" id="KAG9691034.1"/>
    </source>
</evidence>
<evidence type="ECO:0000313" key="3">
    <source>
        <dbReference type="Proteomes" id="UP000779574"/>
    </source>
</evidence>
<gene>
    <name evidence="2" type="ORF">KCU76_g7741</name>
</gene>
<name>A0A9P8EIR5_AURME</name>
<sequence>MSDKHDNLDSSGSDAINSNLEPKYGLEIDAIPDTSSIFQLFRTCSWNYEMLLSTLQTDTSHSAHTSISLVPEIKDEFSRLRIWGEQTYAVLPQNTRRSLDQQLRADQDTKKIVIRCLQRLNNHVEKAIEQTKKFPPTAYVDTEDEEYSSLSDESDAVQEGLETFWEIRFRKTIKSVFEGIRSLYRVSTLLRRPQNSSQYLRSSTSTAISPDALRVTLDYAHVLQKIRQWRHLTMRSRLGGDEGHVVTEEEIQLKKENEQQEIADIAFFCQRLAWANFCRREQFDYCIDHPDIPESQKTASDVASQRERKALLERLSKTVAKLEQTKVDTETLHQQATSDANNADSSRANKYKRSTYLRSMSYDDYGGWDIDAPIRETRSPRGPTDAPPPPPKPTMIRMNPKSKNLHQAFAIREENQRRQRAYERQLDAYYGA</sequence>
<comment type="caution">
    <text evidence="2">The sequence shown here is derived from an EMBL/GenBank/DDBJ whole genome shotgun (WGS) entry which is preliminary data.</text>
</comment>
<protein>
    <submittedName>
        <fullName evidence="2">Uncharacterized protein</fullName>
    </submittedName>
</protein>
<feature type="non-terminal residue" evidence="2">
    <location>
        <position position="1"/>
    </location>
</feature>
<accession>A0A9P8EIR5</accession>
<reference evidence="2" key="2">
    <citation type="submission" date="2021-08" db="EMBL/GenBank/DDBJ databases">
        <authorList>
            <person name="Gostincar C."/>
            <person name="Sun X."/>
            <person name="Song Z."/>
            <person name="Gunde-Cimerman N."/>
        </authorList>
    </citation>
    <scope>NUCLEOTIDE SEQUENCE</scope>
    <source>
        <strain evidence="2">EXF-9911</strain>
    </source>
</reference>
<feature type="region of interest" description="Disordered" evidence="1">
    <location>
        <begin position="371"/>
        <end position="401"/>
    </location>
</feature>
<reference evidence="2" key="1">
    <citation type="journal article" date="2021" name="J Fungi (Basel)">
        <title>Virulence traits and population genomics of the black yeast Aureobasidium melanogenum.</title>
        <authorList>
            <person name="Cernosa A."/>
            <person name="Sun X."/>
            <person name="Gostincar C."/>
            <person name="Fang C."/>
            <person name="Gunde-Cimerman N."/>
            <person name="Song Z."/>
        </authorList>
    </citation>
    <scope>NUCLEOTIDE SEQUENCE</scope>
    <source>
        <strain evidence="2">EXF-9911</strain>
    </source>
</reference>
<evidence type="ECO:0000256" key="1">
    <source>
        <dbReference type="SAM" id="MobiDB-lite"/>
    </source>
</evidence>
<dbReference type="OrthoDB" id="3945467at2759"/>
<dbReference type="AlphaFoldDB" id="A0A9P8EIR5"/>
<organism evidence="2 3">
    <name type="scientific">Aureobasidium melanogenum</name>
    <name type="common">Aureobasidium pullulans var. melanogenum</name>
    <dbReference type="NCBI Taxonomy" id="46634"/>
    <lineage>
        <taxon>Eukaryota</taxon>
        <taxon>Fungi</taxon>
        <taxon>Dikarya</taxon>
        <taxon>Ascomycota</taxon>
        <taxon>Pezizomycotina</taxon>
        <taxon>Dothideomycetes</taxon>
        <taxon>Dothideomycetidae</taxon>
        <taxon>Dothideales</taxon>
        <taxon>Saccotheciaceae</taxon>
        <taxon>Aureobasidium</taxon>
    </lineage>
</organism>
<dbReference type="Proteomes" id="UP000779574">
    <property type="component" value="Unassembled WGS sequence"/>
</dbReference>